<gene>
    <name evidence="2" type="ORF">FE782_23200</name>
</gene>
<reference evidence="2 3" key="1">
    <citation type="submission" date="2019-05" db="EMBL/GenBank/DDBJ databases">
        <authorList>
            <person name="Narsing Rao M.P."/>
            <person name="Li W.J."/>
        </authorList>
    </citation>
    <scope>NUCLEOTIDE SEQUENCE [LARGE SCALE GENOMIC DNA]</scope>
    <source>
        <strain evidence="2 3">SYSU_K30003</strain>
    </source>
</reference>
<dbReference type="EMBL" id="VCIW01000018">
    <property type="protein sequence ID" value="TLS49910.1"/>
    <property type="molecule type" value="Genomic_DNA"/>
</dbReference>
<evidence type="ECO:0000313" key="3">
    <source>
        <dbReference type="Proteomes" id="UP000309676"/>
    </source>
</evidence>
<keyword evidence="3" id="KW-1185">Reference proteome</keyword>
<dbReference type="InterPro" id="IPR036117">
    <property type="entry name" value="DhaL_dom_sf"/>
</dbReference>
<dbReference type="InterPro" id="IPR004007">
    <property type="entry name" value="DhaL_dom"/>
</dbReference>
<dbReference type="PANTHER" id="PTHR33434:SF4">
    <property type="entry name" value="PHOSPHATASE PROTEIN"/>
    <property type="match status" value="1"/>
</dbReference>
<dbReference type="Gene3D" id="1.25.40.340">
    <property type="match status" value="1"/>
</dbReference>
<dbReference type="OrthoDB" id="9760324at2"/>
<dbReference type="Pfam" id="PF13684">
    <property type="entry name" value="FakA-like_C"/>
    <property type="match status" value="1"/>
</dbReference>
<dbReference type="InterPro" id="IPR048394">
    <property type="entry name" value="FakA-like_M"/>
</dbReference>
<organism evidence="2 3">
    <name type="scientific">Paenibacillus antri</name>
    <dbReference type="NCBI Taxonomy" id="2582848"/>
    <lineage>
        <taxon>Bacteria</taxon>
        <taxon>Bacillati</taxon>
        <taxon>Bacillota</taxon>
        <taxon>Bacilli</taxon>
        <taxon>Bacillales</taxon>
        <taxon>Paenibacillaceae</taxon>
        <taxon>Paenibacillus</taxon>
    </lineage>
</organism>
<dbReference type="InterPro" id="IPR050270">
    <property type="entry name" value="DegV_domain_contain"/>
</dbReference>
<dbReference type="Proteomes" id="UP000309676">
    <property type="component" value="Unassembled WGS sequence"/>
</dbReference>
<dbReference type="GO" id="GO:0006071">
    <property type="term" value="P:glycerol metabolic process"/>
    <property type="evidence" value="ECO:0007669"/>
    <property type="project" value="InterPro"/>
</dbReference>
<dbReference type="PROSITE" id="PS51480">
    <property type="entry name" value="DHAL"/>
    <property type="match status" value="1"/>
</dbReference>
<dbReference type="SMART" id="SM01121">
    <property type="entry name" value="Dak1_2"/>
    <property type="match status" value="1"/>
</dbReference>
<dbReference type="AlphaFoldDB" id="A0A5R9G719"/>
<dbReference type="InterPro" id="IPR033470">
    <property type="entry name" value="FakA-like_C"/>
</dbReference>
<accession>A0A5R9G719</accession>
<protein>
    <submittedName>
        <fullName evidence="2">DAK2 domain-containing protein</fullName>
    </submittedName>
</protein>
<sequence length="583" mass="62229">MSKRFIDGAEFTSMALAAAERLHANVQRVNALNVFPVPDGDTGTNMNLTLTSGVDELKKRTSPHLGRSAEVMAKGLLMGARGNSGVILSQLFRGFSKSVATLEKADAAQFAQALQQGVETAYAAVVRPVEGTILTVSKEAAKAAIQSARRGGDVVAVMRDTLEAAKLALARTPDLLPVLKQVGVVDSGGQGLVFVYEGFYAVLSGEVPAAASIVEPVAAGGPKTDYSVIPPESIEQARRAAEKHAPVQAHIETESIEHGYCTEFIVRLTPGGKIPGVVFEEPGFREKLEGMGDSLLVVADDDLVKIHIHAEHPGEVMTYAQQFGDLTRIKIENMREQHSHILSQDYETDVITDAEPAMAAVETPRKPFAMIAVAAGEGLSDIFASLGVDFVLSGGQTMNPSTEDILNAIDSVPSDRVFVLPNNSNIVMAANQAKDIAEKQVIVVPTKTIQQGIAAVLAFQEGADFERNGEAMSSAAKRVKSGQVTFAVRDTSIDGVDIKEGDHIGILDGKIVASNDDPYETCTELLRSMLSDGEEIVSVYVGESADDAVTNRLRGFFEEQYPDVEVELLPGGQPVYAYLFSAE</sequence>
<evidence type="ECO:0000313" key="2">
    <source>
        <dbReference type="EMBL" id="TLS49910.1"/>
    </source>
</evidence>
<dbReference type="NCBIfam" id="TIGR03599">
    <property type="entry name" value="YloV"/>
    <property type="match status" value="1"/>
</dbReference>
<evidence type="ECO:0000259" key="1">
    <source>
        <dbReference type="PROSITE" id="PS51480"/>
    </source>
</evidence>
<feature type="domain" description="DhaL" evidence="1">
    <location>
        <begin position="9"/>
        <end position="201"/>
    </location>
</feature>
<dbReference type="SUPFAM" id="SSF101473">
    <property type="entry name" value="DhaL-like"/>
    <property type="match status" value="1"/>
</dbReference>
<dbReference type="SMART" id="SM01120">
    <property type="entry name" value="Dak2"/>
    <property type="match status" value="1"/>
</dbReference>
<dbReference type="Pfam" id="PF21645">
    <property type="entry name" value="FakA-like_M"/>
    <property type="match status" value="1"/>
</dbReference>
<dbReference type="InterPro" id="IPR019986">
    <property type="entry name" value="YloV-like"/>
</dbReference>
<comment type="caution">
    <text evidence="2">The sequence shown here is derived from an EMBL/GenBank/DDBJ whole genome shotgun (WGS) entry which is preliminary data.</text>
</comment>
<dbReference type="GO" id="GO:0004371">
    <property type="term" value="F:glycerone kinase activity"/>
    <property type="evidence" value="ECO:0007669"/>
    <property type="project" value="InterPro"/>
</dbReference>
<name>A0A5R9G719_9BACL</name>
<dbReference type="RefSeq" id="WP_138196731.1">
    <property type="nucleotide sequence ID" value="NZ_VCIW01000018.1"/>
</dbReference>
<proteinExistence type="predicted"/>
<dbReference type="PANTHER" id="PTHR33434">
    <property type="entry name" value="DEGV DOMAIN-CONTAINING PROTEIN DR_1986-RELATED"/>
    <property type="match status" value="1"/>
</dbReference>
<dbReference type="Pfam" id="PF02734">
    <property type="entry name" value="Dak2"/>
    <property type="match status" value="1"/>
</dbReference>